<feature type="non-terminal residue" evidence="1">
    <location>
        <position position="64"/>
    </location>
</feature>
<dbReference type="RefSeq" id="WP_303522187.1">
    <property type="nucleotide sequence ID" value="NZ_JAUOQO010000350.1"/>
</dbReference>
<reference evidence="1" key="1">
    <citation type="submission" date="2023-07" db="EMBL/GenBank/DDBJ databases">
        <title>Genome content predicts the carbon catabolic preferences of heterotrophic bacteria.</title>
        <authorList>
            <person name="Gralka M."/>
        </authorList>
    </citation>
    <scope>NUCLEOTIDE SEQUENCE</scope>
    <source>
        <strain evidence="1">E2R20</strain>
    </source>
</reference>
<dbReference type="Proteomes" id="UP001170310">
    <property type="component" value="Unassembled WGS sequence"/>
</dbReference>
<evidence type="ECO:0000313" key="1">
    <source>
        <dbReference type="EMBL" id="MDO6575210.1"/>
    </source>
</evidence>
<evidence type="ECO:0000313" key="2">
    <source>
        <dbReference type="Proteomes" id="UP001170310"/>
    </source>
</evidence>
<dbReference type="EMBL" id="JAUOQO010000350">
    <property type="protein sequence ID" value="MDO6575210.1"/>
    <property type="molecule type" value="Genomic_DNA"/>
</dbReference>
<accession>A0AAW7YUN0</accession>
<name>A0AAW7YUN0_9STAP</name>
<gene>
    <name evidence="1" type="ORF">Q4528_13930</name>
</gene>
<protein>
    <submittedName>
        <fullName evidence="1">Uncharacterized protein</fullName>
    </submittedName>
</protein>
<sequence>MIASYNLERAQVVDVEDLSTLQQKYQVIYADLIDEDSDIVRHDSAKLACALLPYLNGLKDNTLS</sequence>
<keyword evidence="2" id="KW-1185">Reference proteome</keyword>
<proteinExistence type="predicted"/>
<comment type="caution">
    <text evidence="1">The sequence shown here is derived from an EMBL/GenBank/DDBJ whole genome shotgun (WGS) entry which is preliminary data.</text>
</comment>
<dbReference type="AlphaFoldDB" id="A0AAW7YUN0"/>
<organism evidence="1 2">
    <name type="scientific">Staphylococcus pasteuri_A</name>
    <dbReference type="NCBI Taxonomy" id="3062664"/>
    <lineage>
        <taxon>Bacteria</taxon>
        <taxon>Bacillati</taxon>
        <taxon>Bacillota</taxon>
        <taxon>Bacilli</taxon>
        <taxon>Bacillales</taxon>
        <taxon>Staphylococcaceae</taxon>
        <taxon>Staphylococcus</taxon>
    </lineage>
</organism>